<organism evidence="2 3">
    <name type="scientific">Manduca sexta</name>
    <name type="common">Tobacco hawkmoth</name>
    <name type="synonym">Tobacco hornworm</name>
    <dbReference type="NCBI Taxonomy" id="7130"/>
    <lineage>
        <taxon>Eukaryota</taxon>
        <taxon>Metazoa</taxon>
        <taxon>Ecdysozoa</taxon>
        <taxon>Arthropoda</taxon>
        <taxon>Hexapoda</taxon>
        <taxon>Insecta</taxon>
        <taxon>Pterygota</taxon>
        <taxon>Neoptera</taxon>
        <taxon>Endopterygota</taxon>
        <taxon>Lepidoptera</taxon>
        <taxon>Glossata</taxon>
        <taxon>Ditrysia</taxon>
        <taxon>Bombycoidea</taxon>
        <taxon>Sphingidae</taxon>
        <taxon>Sphinginae</taxon>
        <taxon>Sphingini</taxon>
        <taxon>Manduca</taxon>
    </lineage>
</organism>
<evidence type="ECO:0000256" key="1">
    <source>
        <dbReference type="SAM" id="MobiDB-lite"/>
    </source>
</evidence>
<proteinExistence type="predicted"/>
<reference evidence="2" key="1">
    <citation type="journal article" date="2016" name="Insect Biochem. Mol. Biol.">
        <title>Multifaceted biological insights from a draft genome sequence of the tobacco hornworm moth, Manduca sexta.</title>
        <authorList>
            <person name="Kanost M.R."/>
            <person name="Arrese E.L."/>
            <person name="Cao X."/>
            <person name="Chen Y.R."/>
            <person name="Chellapilla S."/>
            <person name="Goldsmith M.R."/>
            <person name="Grosse-Wilde E."/>
            <person name="Heckel D.G."/>
            <person name="Herndon N."/>
            <person name="Jiang H."/>
            <person name="Papanicolaou A."/>
            <person name="Qu J."/>
            <person name="Soulages J.L."/>
            <person name="Vogel H."/>
            <person name="Walters J."/>
            <person name="Waterhouse R.M."/>
            <person name="Ahn S.J."/>
            <person name="Almeida F.C."/>
            <person name="An C."/>
            <person name="Aqrawi P."/>
            <person name="Bretschneider A."/>
            <person name="Bryant W.B."/>
            <person name="Bucks S."/>
            <person name="Chao H."/>
            <person name="Chevignon G."/>
            <person name="Christen J.M."/>
            <person name="Clarke D.F."/>
            <person name="Dittmer N.T."/>
            <person name="Ferguson L.C.F."/>
            <person name="Garavelou S."/>
            <person name="Gordon K.H.J."/>
            <person name="Gunaratna R.T."/>
            <person name="Han Y."/>
            <person name="Hauser F."/>
            <person name="He Y."/>
            <person name="Heidel-Fischer H."/>
            <person name="Hirsh A."/>
            <person name="Hu Y."/>
            <person name="Jiang H."/>
            <person name="Kalra D."/>
            <person name="Klinner C."/>
            <person name="Konig C."/>
            <person name="Kovar C."/>
            <person name="Kroll A.R."/>
            <person name="Kuwar S.S."/>
            <person name="Lee S.L."/>
            <person name="Lehman R."/>
            <person name="Li K."/>
            <person name="Li Z."/>
            <person name="Liang H."/>
            <person name="Lovelace S."/>
            <person name="Lu Z."/>
            <person name="Mansfield J.H."/>
            <person name="McCulloch K.J."/>
            <person name="Mathew T."/>
            <person name="Morton B."/>
            <person name="Muzny D.M."/>
            <person name="Neunemann D."/>
            <person name="Ongeri F."/>
            <person name="Pauchet Y."/>
            <person name="Pu L.L."/>
            <person name="Pyrousis I."/>
            <person name="Rao X.J."/>
            <person name="Redding A."/>
            <person name="Roesel C."/>
            <person name="Sanchez-Gracia A."/>
            <person name="Schaack S."/>
            <person name="Shukla A."/>
            <person name="Tetreau G."/>
            <person name="Wang Y."/>
            <person name="Xiong G.H."/>
            <person name="Traut W."/>
            <person name="Walsh T.K."/>
            <person name="Worley K.C."/>
            <person name="Wu D."/>
            <person name="Wu W."/>
            <person name="Wu Y.Q."/>
            <person name="Zhang X."/>
            <person name="Zou Z."/>
            <person name="Zucker H."/>
            <person name="Briscoe A.D."/>
            <person name="Burmester T."/>
            <person name="Clem R.J."/>
            <person name="Feyereisen R."/>
            <person name="Grimmelikhuijzen C.J.P."/>
            <person name="Hamodrakas S.J."/>
            <person name="Hansson B.S."/>
            <person name="Huguet E."/>
            <person name="Jermiin L.S."/>
            <person name="Lan Q."/>
            <person name="Lehman H.K."/>
            <person name="Lorenzen M."/>
            <person name="Merzendorfer H."/>
            <person name="Michalopoulos I."/>
            <person name="Morton D.B."/>
            <person name="Muthukrishnan S."/>
            <person name="Oakeshott J.G."/>
            <person name="Palmer W."/>
            <person name="Park Y."/>
            <person name="Passarelli A.L."/>
            <person name="Rozas J."/>
            <person name="Schwartz L.M."/>
            <person name="Smith W."/>
            <person name="Southgate A."/>
            <person name="Vilcinskas A."/>
            <person name="Vogt R."/>
            <person name="Wang P."/>
            <person name="Werren J."/>
            <person name="Yu X.Q."/>
            <person name="Zhou J.J."/>
            <person name="Brown S.J."/>
            <person name="Scherer S.E."/>
            <person name="Richards S."/>
            <person name="Blissard G.W."/>
        </authorList>
    </citation>
    <scope>NUCLEOTIDE SEQUENCE</scope>
</reference>
<feature type="region of interest" description="Disordered" evidence="1">
    <location>
        <begin position="159"/>
        <end position="186"/>
    </location>
</feature>
<keyword evidence="3" id="KW-1185">Reference proteome</keyword>
<dbReference type="Proteomes" id="UP000791440">
    <property type="component" value="Unassembled WGS sequence"/>
</dbReference>
<feature type="compositionally biased region" description="Basic and acidic residues" evidence="1">
    <location>
        <begin position="38"/>
        <end position="50"/>
    </location>
</feature>
<protein>
    <submittedName>
        <fullName evidence="2">Uncharacterized protein</fullName>
    </submittedName>
</protein>
<evidence type="ECO:0000313" key="2">
    <source>
        <dbReference type="EMBL" id="KAG6462596.1"/>
    </source>
</evidence>
<feature type="region of interest" description="Disordered" evidence="1">
    <location>
        <begin position="23"/>
        <end position="61"/>
    </location>
</feature>
<feature type="non-terminal residue" evidence="2">
    <location>
        <position position="238"/>
    </location>
</feature>
<comment type="caution">
    <text evidence="2">The sequence shown here is derived from an EMBL/GenBank/DDBJ whole genome shotgun (WGS) entry which is preliminary data.</text>
</comment>
<sequence>MKKRRESVASVYKKTTKFLSSASLLKKMPNARKNRSPTKTEEFELNEFKTNKAASSDEDSDNDLDYYLGVRKEQKYWRDPSALEQIKKDYLIYHCGVTEEDYNMTYRKTAPEIYHKVKRRLKQMPFKIHRKKKSEVKDESWRDRGGFFKLFAHRRDSEYSTSDSYSDCDSEERVSERNTRLSSGGDSALGNVVDDFNKLKADDIPGSNIKGVRIKEVSDGRPCENCPELCPGFIGHAW</sequence>
<name>A0A921ZSC7_MANSE</name>
<gene>
    <name evidence="2" type="ORF">O3G_MSEX013358</name>
</gene>
<evidence type="ECO:0000313" key="3">
    <source>
        <dbReference type="Proteomes" id="UP000791440"/>
    </source>
</evidence>
<dbReference type="EMBL" id="JH668868">
    <property type="protein sequence ID" value="KAG6462596.1"/>
    <property type="molecule type" value="Genomic_DNA"/>
</dbReference>
<dbReference type="AlphaFoldDB" id="A0A921ZSC7"/>
<accession>A0A921ZSC7</accession>
<reference evidence="2" key="2">
    <citation type="submission" date="2020-12" db="EMBL/GenBank/DDBJ databases">
        <authorList>
            <person name="Kanost M."/>
        </authorList>
    </citation>
    <scope>NUCLEOTIDE SEQUENCE</scope>
</reference>